<accession>A0A6J3LQH7</accession>
<reference evidence="3" key="3">
    <citation type="submission" date="2025-08" db="UniProtKB">
        <authorList>
            <consortium name="RefSeq"/>
        </authorList>
    </citation>
    <scope>IDENTIFICATION</scope>
    <source>
        <strain evidence="3">CBS 342.82</strain>
    </source>
</reference>
<sequence length="105" mass="12311">MNARPGKRRLGDSNASRRKVPREVVEKRSKGRSLDEDADLRRDSEVRNAIVEVWQISFGYIRQVRRPTTLFLSMMRFCSCQVLPRVVTLHARHSRNKSHSLLRTH</sequence>
<dbReference type="GeneID" id="54356861"/>
<protein>
    <submittedName>
        <fullName evidence="3">Uncharacterized protein</fullName>
    </submittedName>
</protein>
<evidence type="ECO:0000256" key="1">
    <source>
        <dbReference type="SAM" id="MobiDB-lite"/>
    </source>
</evidence>
<feature type="compositionally biased region" description="Basic and acidic residues" evidence="1">
    <location>
        <begin position="21"/>
        <end position="39"/>
    </location>
</feature>
<dbReference type="Proteomes" id="UP000504637">
    <property type="component" value="Unplaced"/>
</dbReference>
<reference evidence="3" key="1">
    <citation type="submission" date="2020-01" db="EMBL/GenBank/DDBJ databases">
        <authorList>
            <consortium name="DOE Joint Genome Institute"/>
            <person name="Haridas S."/>
            <person name="Albert R."/>
            <person name="Binder M."/>
            <person name="Bloem J."/>
            <person name="Labutti K."/>
            <person name="Salamov A."/>
            <person name="Andreopoulos B."/>
            <person name="Baker S.E."/>
            <person name="Barry K."/>
            <person name="Bills G."/>
            <person name="Bluhm B.H."/>
            <person name="Cannon C."/>
            <person name="Castanera R."/>
            <person name="Culley D.E."/>
            <person name="Daum C."/>
            <person name="Ezra D."/>
            <person name="Gonzalez J.B."/>
            <person name="Henrissat B."/>
            <person name="Kuo A."/>
            <person name="Liang C."/>
            <person name="Lipzen A."/>
            <person name="Lutzoni F."/>
            <person name="Magnuson J."/>
            <person name="Mondo S."/>
            <person name="Nolan M."/>
            <person name="Ohm R."/>
            <person name="Pangilinan J."/>
            <person name="Park H.-J."/>
            <person name="Ramirez L."/>
            <person name="Alfaro M."/>
            <person name="Sun H."/>
            <person name="Tritt A."/>
            <person name="Yoshinaga Y."/>
            <person name="Zwiers L.-H."/>
            <person name="Turgeon B.G."/>
            <person name="Goodwin S.B."/>
            <person name="Spatafora J.W."/>
            <person name="Crous P.W."/>
            <person name="Grigoriev I.V."/>
        </authorList>
    </citation>
    <scope>NUCLEOTIDE SEQUENCE</scope>
    <source>
        <strain evidence="3">CBS 342.82</strain>
    </source>
</reference>
<dbReference type="AlphaFoldDB" id="A0A6J3LQH7"/>
<gene>
    <name evidence="3" type="ORF">K489DRAFT_133680</name>
</gene>
<proteinExistence type="predicted"/>
<keyword evidence="2" id="KW-1185">Reference proteome</keyword>
<organism evidence="3">
    <name type="scientific">Dissoconium aciculare CBS 342.82</name>
    <dbReference type="NCBI Taxonomy" id="1314786"/>
    <lineage>
        <taxon>Eukaryota</taxon>
        <taxon>Fungi</taxon>
        <taxon>Dikarya</taxon>
        <taxon>Ascomycota</taxon>
        <taxon>Pezizomycotina</taxon>
        <taxon>Dothideomycetes</taxon>
        <taxon>Dothideomycetidae</taxon>
        <taxon>Mycosphaerellales</taxon>
        <taxon>Dissoconiaceae</taxon>
        <taxon>Dissoconium</taxon>
    </lineage>
</organism>
<evidence type="ECO:0000313" key="2">
    <source>
        <dbReference type="Proteomes" id="UP000504637"/>
    </source>
</evidence>
<name>A0A6J3LQH7_9PEZI</name>
<reference evidence="3" key="2">
    <citation type="submission" date="2020-04" db="EMBL/GenBank/DDBJ databases">
        <authorList>
            <consortium name="NCBI Genome Project"/>
        </authorList>
    </citation>
    <scope>NUCLEOTIDE SEQUENCE</scope>
    <source>
        <strain evidence="3">CBS 342.82</strain>
    </source>
</reference>
<feature type="region of interest" description="Disordered" evidence="1">
    <location>
        <begin position="1"/>
        <end position="39"/>
    </location>
</feature>
<dbReference type="RefSeq" id="XP_033455182.1">
    <property type="nucleotide sequence ID" value="XM_033599062.1"/>
</dbReference>
<evidence type="ECO:0000313" key="3">
    <source>
        <dbReference type="RefSeq" id="XP_033455182.1"/>
    </source>
</evidence>